<protein>
    <submittedName>
        <fullName evidence="1">Uncharacterized protein</fullName>
    </submittedName>
</protein>
<accession>A0A497XDS5</accession>
<dbReference type="OrthoDB" id="9180225at2"/>
<dbReference type="RefSeq" id="WP_121241231.1">
    <property type="nucleotide sequence ID" value="NZ_BHVV01000006.1"/>
</dbReference>
<comment type="caution">
    <text evidence="1">The sequence shown here is derived from an EMBL/GenBank/DDBJ whole genome shotgun (WGS) entry which is preliminary data.</text>
</comment>
<reference evidence="1 2" key="1">
    <citation type="submission" date="2018-10" db="EMBL/GenBank/DDBJ databases">
        <title>Genomic Encyclopedia of Type Strains, Phase IV (KMG-IV): sequencing the most valuable type-strain genomes for metagenomic binning, comparative biology and taxonomic classification.</title>
        <authorList>
            <person name="Goeker M."/>
        </authorList>
    </citation>
    <scope>NUCLEOTIDE SEQUENCE [LARGE SCALE GENOMIC DNA]</scope>
    <source>
        <strain evidence="1 2">DSM 26916</strain>
    </source>
</reference>
<organism evidence="1 2">
    <name type="scientific">Sulfurisoma sediminicola</name>
    <dbReference type="NCBI Taxonomy" id="1381557"/>
    <lineage>
        <taxon>Bacteria</taxon>
        <taxon>Pseudomonadati</taxon>
        <taxon>Pseudomonadota</taxon>
        <taxon>Betaproteobacteria</taxon>
        <taxon>Nitrosomonadales</taxon>
        <taxon>Sterolibacteriaceae</taxon>
        <taxon>Sulfurisoma</taxon>
    </lineage>
</organism>
<dbReference type="AlphaFoldDB" id="A0A497XDS5"/>
<dbReference type="Proteomes" id="UP000268908">
    <property type="component" value="Unassembled WGS sequence"/>
</dbReference>
<name>A0A497XDS5_9PROT</name>
<keyword evidence="2" id="KW-1185">Reference proteome</keyword>
<evidence type="ECO:0000313" key="1">
    <source>
        <dbReference type="EMBL" id="RLJ64864.1"/>
    </source>
</evidence>
<dbReference type="EMBL" id="RCCI01000005">
    <property type="protein sequence ID" value="RLJ64864.1"/>
    <property type="molecule type" value="Genomic_DNA"/>
</dbReference>
<evidence type="ECO:0000313" key="2">
    <source>
        <dbReference type="Proteomes" id="UP000268908"/>
    </source>
</evidence>
<sequence>MRPVHDIDVVILMATTLSSKRRPAELVEIVAAADLIQEAIPFVDKLGDAIARLSSVGLISAAEGGFTLTAAAHAIMAKQHKKAGTEELLVALKSELAAYSPTEEFPAIVLTQSQLGEAVRMHKTSKKAPGKNLLMPKAKPDRHFKVEGRWRRAPAKR</sequence>
<gene>
    <name evidence="1" type="ORF">DFR35_1512</name>
</gene>
<proteinExistence type="predicted"/>